<dbReference type="GO" id="GO:0003984">
    <property type="term" value="F:acetolactate synthase activity"/>
    <property type="evidence" value="ECO:0007669"/>
    <property type="project" value="TreeGrafter"/>
</dbReference>
<dbReference type="GO" id="GO:0050660">
    <property type="term" value="F:flavin adenine dinucleotide binding"/>
    <property type="evidence" value="ECO:0007669"/>
    <property type="project" value="TreeGrafter"/>
</dbReference>
<proteinExistence type="inferred from homology"/>
<dbReference type="PANTHER" id="PTHR18968:SF13">
    <property type="entry name" value="ACETOLACTATE SYNTHASE CATALYTIC SUBUNIT, MITOCHONDRIAL"/>
    <property type="match status" value="1"/>
</dbReference>
<dbReference type="PANTHER" id="PTHR18968">
    <property type="entry name" value="THIAMINE PYROPHOSPHATE ENZYMES"/>
    <property type="match status" value="1"/>
</dbReference>
<sequence>MWAAQFYKYKRPRQWLTSGGLGAMGFGLPAAIGAAVANPDSIVVDIDGDGSFIMNVQELATISVEKLPIKILLLNNQHLGMVVQWEDRFYKANRAHTYLGNPSNESEIFPNMLQFADACGIPAARVTKKQDLKAAIQKMLDTPGPYLLDVIVPHQEHVLPMIPSGGAFKDVITEGDGRSSY</sequence>
<dbReference type="GO" id="GO:0030976">
    <property type="term" value="F:thiamine pyrophosphate binding"/>
    <property type="evidence" value="ECO:0007669"/>
    <property type="project" value="InterPro"/>
</dbReference>
<organism evidence="5">
    <name type="scientific">Prunus dulcis</name>
    <name type="common">Almond</name>
    <name type="synonym">Amygdalus dulcis</name>
    <dbReference type="NCBI Taxonomy" id="3755"/>
    <lineage>
        <taxon>Eukaryota</taxon>
        <taxon>Viridiplantae</taxon>
        <taxon>Streptophyta</taxon>
        <taxon>Embryophyta</taxon>
        <taxon>Tracheophyta</taxon>
        <taxon>Spermatophyta</taxon>
        <taxon>Magnoliopsida</taxon>
        <taxon>eudicotyledons</taxon>
        <taxon>Gunneridae</taxon>
        <taxon>Pentapetalae</taxon>
        <taxon>rosids</taxon>
        <taxon>fabids</taxon>
        <taxon>Rosales</taxon>
        <taxon>Rosaceae</taxon>
        <taxon>Amygdaloideae</taxon>
        <taxon>Amygdaleae</taxon>
        <taxon>Prunus</taxon>
    </lineage>
</organism>
<dbReference type="GO" id="GO:0009097">
    <property type="term" value="P:isoleucine biosynthetic process"/>
    <property type="evidence" value="ECO:0007669"/>
    <property type="project" value="TreeGrafter"/>
</dbReference>
<dbReference type="EMBL" id="AP021214">
    <property type="protein sequence ID" value="BBN69311.1"/>
    <property type="molecule type" value="Genomic_DNA"/>
</dbReference>
<dbReference type="InterPro" id="IPR039368">
    <property type="entry name" value="AHAS_TPP"/>
</dbReference>
<dbReference type="GO" id="GO:0009099">
    <property type="term" value="P:L-valine biosynthetic process"/>
    <property type="evidence" value="ECO:0007669"/>
    <property type="project" value="TreeGrafter"/>
</dbReference>
<dbReference type="Gene3D" id="3.40.50.970">
    <property type="match status" value="1"/>
</dbReference>
<comment type="similarity">
    <text evidence="2">Belongs to the TPP enzyme family.</text>
</comment>
<dbReference type="GO" id="GO:0005948">
    <property type="term" value="C:acetolactate synthase complex"/>
    <property type="evidence" value="ECO:0007669"/>
    <property type="project" value="TreeGrafter"/>
</dbReference>
<keyword evidence="3" id="KW-0786">Thiamine pyrophosphate</keyword>
<name>A0A5H2Y0T7_PRUDU</name>
<dbReference type="InterPro" id="IPR045229">
    <property type="entry name" value="TPP_enz"/>
</dbReference>
<dbReference type="AlphaFoldDB" id="A0A5H2Y0T7"/>
<evidence type="ECO:0000256" key="3">
    <source>
        <dbReference type="ARBA" id="ARBA00023052"/>
    </source>
</evidence>
<dbReference type="PROSITE" id="PS00187">
    <property type="entry name" value="TPP_ENZYMES"/>
    <property type="match status" value="1"/>
</dbReference>
<gene>
    <name evidence="5" type="ORF">Prudu_877S000300</name>
</gene>
<accession>A0A5H2Y0T7</accession>
<dbReference type="CDD" id="cd02015">
    <property type="entry name" value="TPP_AHAS"/>
    <property type="match status" value="1"/>
</dbReference>
<comment type="cofactor">
    <cofactor evidence="1">
        <name>thiamine diphosphate</name>
        <dbReference type="ChEBI" id="CHEBI:58937"/>
    </cofactor>
</comment>
<evidence type="ECO:0000313" key="5">
    <source>
        <dbReference type="EMBL" id="BBN69311.1"/>
    </source>
</evidence>
<protein>
    <recommendedName>
        <fullName evidence="4">Thiamine pyrophosphate enzyme TPP-binding domain-containing protein</fullName>
    </recommendedName>
</protein>
<dbReference type="SUPFAM" id="SSF52518">
    <property type="entry name" value="Thiamin diphosphate-binding fold (THDP-binding)"/>
    <property type="match status" value="1"/>
</dbReference>
<feature type="domain" description="Thiamine pyrophosphate enzyme TPP-binding" evidence="4">
    <location>
        <begin position="1"/>
        <end position="150"/>
    </location>
</feature>
<dbReference type="Pfam" id="PF02775">
    <property type="entry name" value="TPP_enzyme_C"/>
    <property type="match status" value="1"/>
</dbReference>
<evidence type="ECO:0000256" key="1">
    <source>
        <dbReference type="ARBA" id="ARBA00001964"/>
    </source>
</evidence>
<reference evidence="5" key="1">
    <citation type="journal article" date="2019" name="Science">
        <title>Mutation of a bHLH transcription factor allowed almond domestication.</title>
        <authorList>
            <person name="Sanchez-Perez R."/>
            <person name="Pavan S."/>
            <person name="Mazzeo R."/>
            <person name="Moldovan C."/>
            <person name="Aiese Cigliano R."/>
            <person name="Del Cueto J."/>
            <person name="Ricciardi F."/>
            <person name="Lotti C."/>
            <person name="Ricciardi L."/>
            <person name="Dicenta F."/>
            <person name="Lopez-Marques R.L."/>
            <person name="Lindberg Moller B."/>
        </authorList>
    </citation>
    <scope>NUCLEOTIDE SEQUENCE</scope>
</reference>
<evidence type="ECO:0000256" key="2">
    <source>
        <dbReference type="ARBA" id="ARBA00007812"/>
    </source>
</evidence>
<evidence type="ECO:0000259" key="4">
    <source>
        <dbReference type="Pfam" id="PF02775"/>
    </source>
</evidence>
<dbReference type="InterPro" id="IPR011766">
    <property type="entry name" value="TPP_enzyme_TPP-bd"/>
</dbReference>
<dbReference type="InterPro" id="IPR029061">
    <property type="entry name" value="THDP-binding"/>
</dbReference>
<dbReference type="GO" id="GO:0000287">
    <property type="term" value="F:magnesium ion binding"/>
    <property type="evidence" value="ECO:0007669"/>
    <property type="project" value="InterPro"/>
</dbReference>
<dbReference type="InterPro" id="IPR000399">
    <property type="entry name" value="TPP-bd_CS"/>
</dbReference>